<dbReference type="PANTHER" id="PTHR46124:SF2">
    <property type="entry name" value="D-AMINOACYL-TRNA DEACYLASE"/>
    <property type="match status" value="1"/>
</dbReference>
<name>A0A5R9G352_9BACL</name>
<dbReference type="Proteomes" id="UP000309676">
    <property type="component" value="Unassembled WGS sequence"/>
</dbReference>
<dbReference type="InterPro" id="IPR001130">
    <property type="entry name" value="TatD-like"/>
</dbReference>
<dbReference type="Pfam" id="PF01026">
    <property type="entry name" value="TatD_DNase"/>
    <property type="match status" value="1"/>
</dbReference>
<dbReference type="PIRSF" id="PIRSF005902">
    <property type="entry name" value="DNase_TatD"/>
    <property type="match status" value="1"/>
</dbReference>
<keyword evidence="3" id="KW-1185">Reference proteome</keyword>
<evidence type="ECO:0000313" key="2">
    <source>
        <dbReference type="EMBL" id="TLS49439.1"/>
    </source>
</evidence>
<dbReference type="OrthoDB" id="9775608at2"/>
<reference evidence="2 3" key="1">
    <citation type="submission" date="2019-05" db="EMBL/GenBank/DDBJ databases">
        <authorList>
            <person name="Narsing Rao M.P."/>
            <person name="Li W.J."/>
        </authorList>
    </citation>
    <scope>NUCLEOTIDE SEQUENCE [LARGE SCALE GENOMIC DNA]</scope>
    <source>
        <strain evidence="2 3">SYSU_K30003</strain>
    </source>
</reference>
<accession>A0A5R9G352</accession>
<feature type="binding site" evidence="1">
    <location>
        <position position="166"/>
    </location>
    <ligand>
        <name>a divalent metal cation</name>
        <dbReference type="ChEBI" id="CHEBI:60240"/>
        <label>2</label>
    </ligand>
</feature>
<feature type="binding site" evidence="1">
    <location>
        <position position="214"/>
    </location>
    <ligand>
        <name>a divalent metal cation</name>
        <dbReference type="ChEBI" id="CHEBI:60240"/>
        <label>1</label>
    </ligand>
</feature>
<feature type="binding site" evidence="1">
    <location>
        <position position="142"/>
    </location>
    <ligand>
        <name>a divalent metal cation</name>
        <dbReference type="ChEBI" id="CHEBI:60240"/>
        <label>2</label>
    </ligand>
</feature>
<dbReference type="CDD" id="cd01310">
    <property type="entry name" value="TatD_DNAse"/>
    <property type="match status" value="1"/>
</dbReference>
<dbReference type="SUPFAM" id="SSF51556">
    <property type="entry name" value="Metallo-dependent hydrolases"/>
    <property type="match status" value="1"/>
</dbReference>
<gene>
    <name evidence="2" type="ORF">FE782_25325</name>
</gene>
<keyword evidence="1" id="KW-0479">Metal-binding</keyword>
<sequence>MSSHRYWDAHLHLERYGERAEALVRESVDAGVGALVAVSMDLASSERTAALAAAFPGVVRPAYGFHPEQQAPGDETADALFAWMESRAGRGERFAVGEVGLPYYSRQEAERAGLPFDEAPYVRLLERFAAFAVRFDLPLALHAVYEDAHKACDVLEAAGVRRAHFHWFKGDELAIERIVRGGWYVSFTPDCLYDEETRPLLGRIPLELTLTETDGPWPFEGPFEGRETHPSMVRDVTRRIAEAHGLTPEQAAETLARNAERLYG</sequence>
<organism evidence="2 3">
    <name type="scientific">Paenibacillus antri</name>
    <dbReference type="NCBI Taxonomy" id="2582848"/>
    <lineage>
        <taxon>Bacteria</taxon>
        <taxon>Bacillati</taxon>
        <taxon>Bacillota</taxon>
        <taxon>Bacilli</taxon>
        <taxon>Bacillales</taxon>
        <taxon>Paenibacillaceae</taxon>
        <taxon>Paenibacillus</taxon>
    </lineage>
</organism>
<dbReference type="GO" id="GO:0016788">
    <property type="term" value="F:hydrolase activity, acting on ester bonds"/>
    <property type="evidence" value="ECO:0007669"/>
    <property type="project" value="InterPro"/>
</dbReference>
<proteinExistence type="predicted"/>
<feature type="binding site" evidence="1">
    <location>
        <position position="98"/>
    </location>
    <ligand>
        <name>a divalent metal cation</name>
        <dbReference type="ChEBI" id="CHEBI:60240"/>
        <label>1</label>
    </ligand>
</feature>
<dbReference type="InterPro" id="IPR032466">
    <property type="entry name" value="Metal_Hydrolase"/>
</dbReference>
<evidence type="ECO:0000256" key="1">
    <source>
        <dbReference type="PIRSR" id="PIRSR005902-1"/>
    </source>
</evidence>
<dbReference type="GO" id="GO:0046872">
    <property type="term" value="F:metal ion binding"/>
    <property type="evidence" value="ECO:0007669"/>
    <property type="project" value="UniProtKB-KW"/>
</dbReference>
<dbReference type="Gene3D" id="3.20.20.140">
    <property type="entry name" value="Metal-dependent hydrolases"/>
    <property type="match status" value="1"/>
</dbReference>
<dbReference type="AlphaFoldDB" id="A0A5R9G352"/>
<dbReference type="PANTHER" id="PTHR46124">
    <property type="entry name" value="D-AMINOACYL-TRNA DEACYLASE"/>
    <property type="match status" value="1"/>
</dbReference>
<dbReference type="RefSeq" id="WP_138197157.1">
    <property type="nucleotide sequence ID" value="NZ_VCIW01000021.1"/>
</dbReference>
<feature type="binding site" evidence="1">
    <location>
        <position position="10"/>
    </location>
    <ligand>
        <name>a divalent metal cation</name>
        <dbReference type="ChEBI" id="CHEBI:60240"/>
        <label>1</label>
    </ligand>
</feature>
<evidence type="ECO:0000313" key="3">
    <source>
        <dbReference type="Proteomes" id="UP000309676"/>
    </source>
</evidence>
<protein>
    <submittedName>
        <fullName evidence="2">TatD family deoxyribonuclease</fullName>
    </submittedName>
</protein>
<feature type="binding site" evidence="1">
    <location>
        <position position="12"/>
    </location>
    <ligand>
        <name>a divalent metal cation</name>
        <dbReference type="ChEBI" id="CHEBI:60240"/>
        <label>1</label>
    </ligand>
</feature>
<dbReference type="EMBL" id="VCIW01000021">
    <property type="protein sequence ID" value="TLS49439.1"/>
    <property type="molecule type" value="Genomic_DNA"/>
</dbReference>
<comment type="caution">
    <text evidence="2">The sequence shown here is derived from an EMBL/GenBank/DDBJ whole genome shotgun (WGS) entry which is preliminary data.</text>
</comment>